<reference evidence="3" key="1">
    <citation type="submission" date="2016-12" db="EMBL/GenBank/DDBJ databases">
        <title>Comparative genomics of four Isosphaeraceae planctomycetes: a common pool of plasmids and glycoside hydrolase genes.</title>
        <authorList>
            <person name="Ivanova A."/>
        </authorList>
    </citation>
    <scope>NUCLEOTIDE SEQUENCE [LARGE SCALE GENOMIC DNA]</scope>
    <source>
        <strain evidence="3">PX4</strain>
    </source>
</reference>
<dbReference type="InterPro" id="IPR013783">
    <property type="entry name" value="Ig-like_fold"/>
</dbReference>
<organism evidence="2 3">
    <name type="scientific">Paludisphaera borealis</name>
    <dbReference type="NCBI Taxonomy" id="1387353"/>
    <lineage>
        <taxon>Bacteria</taxon>
        <taxon>Pseudomonadati</taxon>
        <taxon>Planctomycetota</taxon>
        <taxon>Planctomycetia</taxon>
        <taxon>Isosphaerales</taxon>
        <taxon>Isosphaeraceae</taxon>
        <taxon>Paludisphaera</taxon>
    </lineage>
</organism>
<dbReference type="OrthoDB" id="221883at2"/>
<dbReference type="PROSITE" id="PS50853">
    <property type="entry name" value="FN3"/>
    <property type="match status" value="1"/>
</dbReference>
<feature type="domain" description="Fibronectin type-III" evidence="1">
    <location>
        <begin position="531"/>
        <end position="629"/>
    </location>
</feature>
<keyword evidence="3" id="KW-1185">Reference proteome</keyword>
<dbReference type="Proteomes" id="UP000186309">
    <property type="component" value="Chromosome"/>
</dbReference>
<gene>
    <name evidence="2" type="ORF">BSF38_00412</name>
</gene>
<dbReference type="InterPro" id="IPR003961">
    <property type="entry name" value="FN3_dom"/>
</dbReference>
<protein>
    <recommendedName>
        <fullName evidence="1">Fibronectin type-III domain-containing protein</fullName>
    </recommendedName>
</protein>
<dbReference type="AlphaFoldDB" id="A0A1U7CJ89"/>
<dbReference type="SUPFAM" id="SSF49265">
    <property type="entry name" value="Fibronectin type III"/>
    <property type="match status" value="1"/>
</dbReference>
<dbReference type="EMBL" id="CP019082">
    <property type="protein sequence ID" value="APW58999.1"/>
    <property type="molecule type" value="Genomic_DNA"/>
</dbReference>
<dbReference type="RefSeq" id="WP_076343234.1">
    <property type="nucleotide sequence ID" value="NZ_CP019082.1"/>
</dbReference>
<name>A0A1U7CJ89_9BACT</name>
<evidence type="ECO:0000259" key="1">
    <source>
        <dbReference type="PROSITE" id="PS50853"/>
    </source>
</evidence>
<dbReference type="STRING" id="1387353.BSF38_00412"/>
<dbReference type="InterPro" id="IPR036116">
    <property type="entry name" value="FN3_sf"/>
</dbReference>
<dbReference type="Gene3D" id="1.25.40.10">
    <property type="entry name" value="Tetratricopeptide repeat domain"/>
    <property type="match status" value="1"/>
</dbReference>
<dbReference type="KEGG" id="pbor:BSF38_00412"/>
<dbReference type="CDD" id="cd00063">
    <property type="entry name" value="FN3"/>
    <property type="match status" value="1"/>
</dbReference>
<dbReference type="InterPro" id="IPR011990">
    <property type="entry name" value="TPR-like_helical_dom_sf"/>
</dbReference>
<sequence length="1065" mass="115110">MVPDYYERLGVDPAATAAEIDAALRKKQPAWSMGTRNPKTRHANQLFLDEIPALRRALMGSAETRAAYDAELAAAQIADRDEKLDDLQRLIRIRAAKGGLGAPDFALLRAEASRLGLEPDVLDRLTRLIPKLTDDAVHDAEPEKDAEPPADVLDPSTRRQIRLALEHLGRRDLYDALGLFRDAPLSVIAARADEERQRWMKKAQVTAEKTAWLEAISHAQSHLGAAKSRARYDRTLMLEAEERFDQTADFALQGRDRLDAGTRAILIDEAGALGILPDRASRLLQRACRRCGAALDLSAAHAATPSVAGQPKSAAASAGSNGAYKVVRCRNCAGVSEVSPVARRAGPARCKHCGASLKWECPVCRRSSWVDQPRCACGFRLVLREALVRHFSAALHAFRSHDLETARRHLEKVQSFAPHHVGARNGMAKIQERRVEIEQARMVFELAEAGGRMTAALKALEAWRRIDDPGSAEIRKARELVADRVRRAEGLAAKARKLERVDPPQARRIYRMSLELAADLPNALDGLSRCPPDAPTNLEARALGDRVQLSWTPPEADGLGPLTFAIIRKRGELPKHPGDGTRIAEVSTAEFDDRRVEPAETVSYAVLSKRGAAESLAAVAAGPILFLPDVEDLRVATREGEVSLSWVVPRGATEVRVVRNQEAAPKNPRDGARVPAARDQAVDRDVADDKVYHYGVFAIYATPDGRRFPSPGVTVSARPSPPVPPPGPPRIMLAPGGQVRLDWIEPARGSVRLLRSLEPVPHAPGAILSLAEAESLAGEWVELTGPNRAEDFDPPAAGSCRYTLFASLGHSLVVGHGASLSRVADPSGLRAIRLGNAPGEAAGGRVQLRWNWAADTVSARIVARQGTSPIGPDDPAALGVAVSRAEYDRFGSWLFHLPASSPDEPSDFELHPADGGGPVPPRLAHWHVRVYSVAELDGATCLSPGLEPSAETVVPGPHPEITVAYQLKRPWLPGRPWSVSMRTDPPGANVPPMVVVANARAVPLSAEDGDVVARLPAGRDGASHPIPADPRLAFLGLRAFVDPGYDPDALFPIRLRHPEAGATRV</sequence>
<proteinExistence type="predicted"/>
<evidence type="ECO:0000313" key="3">
    <source>
        <dbReference type="Proteomes" id="UP000186309"/>
    </source>
</evidence>
<accession>A0A1U7CJ89</accession>
<dbReference type="Gene3D" id="2.60.40.10">
    <property type="entry name" value="Immunoglobulins"/>
    <property type="match status" value="1"/>
</dbReference>
<evidence type="ECO:0000313" key="2">
    <source>
        <dbReference type="EMBL" id="APW58999.1"/>
    </source>
</evidence>
<dbReference type="SMART" id="SM00060">
    <property type="entry name" value="FN3"/>
    <property type="match status" value="2"/>
</dbReference>